<keyword evidence="1" id="KW-0472">Membrane</keyword>
<sequence length="216" mass="22655">MKGLRAIWPNLPVLLAGSVLVGLGWSATRVVAGLSGWLIPIAVWLFVLPPLITLVVGCRQLLRDEHFGIGTLFRALPSNAGRTIMISAGPMLMVVLTLIGWHAWRLSGSALLLPSFVAGCLLSAAALLAGVVAVPYGVLTRVPGKETWLVAAFVLSRQPIPVLAVVAATALGVWAAAYLSFALIILLPGPLAMIWAAAVEQATVNSKKTLVSKGTR</sequence>
<dbReference type="RefSeq" id="WP_172836186.1">
    <property type="nucleotide sequence ID" value="NZ_LT629772.1"/>
</dbReference>
<organism evidence="2 3">
    <name type="scientific">Microlunatus soli</name>
    <dbReference type="NCBI Taxonomy" id="630515"/>
    <lineage>
        <taxon>Bacteria</taxon>
        <taxon>Bacillati</taxon>
        <taxon>Actinomycetota</taxon>
        <taxon>Actinomycetes</taxon>
        <taxon>Propionibacteriales</taxon>
        <taxon>Propionibacteriaceae</taxon>
        <taxon>Microlunatus</taxon>
    </lineage>
</organism>
<protein>
    <submittedName>
        <fullName evidence="2">Uncharacterized protein</fullName>
    </submittedName>
</protein>
<evidence type="ECO:0000313" key="3">
    <source>
        <dbReference type="Proteomes" id="UP000199103"/>
    </source>
</evidence>
<feature type="transmembrane region" description="Helical" evidence="1">
    <location>
        <begin position="83"/>
        <end position="104"/>
    </location>
</feature>
<evidence type="ECO:0000256" key="1">
    <source>
        <dbReference type="SAM" id="Phobius"/>
    </source>
</evidence>
<gene>
    <name evidence="2" type="ORF">SAMN04489812_3982</name>
</gene>
<keyword evidence="3" id="KW-1185">Reference proteome</keyword>
<keyword evidence="1" id="KW-0812">Transmembrane</keyword>
<dbReference type="EMBL" id="LT629772">
    <property type="protein sequence ID" value="SDT05824.1"/>
    <property type="molecule type" value="Genomic_DNA"/>
</dbReference>
<dbReference type="Proteomes" id="UP000199103">
    <property type="component" value="Chromosome I"/>
</dbReference>
<feature type="transmembrane region" description="Helical" evidence="1">
    <location>
        <begin position="7"/>
        <end position="25"/>
    </location>
</feature>
<evidence type="ECO:0000313" key="2">
    <source>
        <dbReference type="EMBL" id="SDT05824.1"/>
    </source>
</evidence>
<keyword evidence="1" id="KW-1133">Transmembrane helix</keyword>
<feature type="transmembrane region" description="Helical" evidence="1">
    <location>
        <begin position="148"/>
        <end position="171"/>
    </location>
</feature>
<name>A0A1H1X967_9ACTN</name>
<reference evidence="2 3" key="1">
    <citation type="submission" date="2016-10" db="EMBL/GenBank/DDBJ databases">
        <authorList>
            <person name="de Groot N.N."/>
        </authorList>
    </citation>
    <scope>NUCLEOTIDE SEQUENCE [LARGE SCALE GENOMIC DNA]</scope>
    <source>
        <strain evidence="2 3">DSM 21800</strain>
    </source>
</reference>
<proteinExistence type="predicted"/>
<feature type="transmembrane region" description="Helical" evidence="1">
    <location>
        <begin position="116"/>
        <end position="136"/>
    </location>
</feature>
<dbReference type="STRING" id="630515.SAMN04489812_3982"/>
<dbReference type="AlphaFoldDB" id="A0A1H1X967"/>
<feature type="transmembrane region" description="Helical" evidence="1">
    <location>
        <begin position="177"/>
        <end position="198"/>
    </location>
</feature>
<accession>A0A1H1X967</accession>
<feature type="transmembrane region" description="Helical" evidence="1">
    <location>
        <begin position="37"/>
        <end position="62"/>
    </location>
</feature>